<dbReference type="RefSeq" id="WP_264795342.1">
    <property type="nucleotide sequence ID" value="NZ_BRVS01000006.1"/>
</dbReference>
<feature type="region of interest" description="Disordered" evidence="1">
    <location>
        <begin position="1"/>
        <end position="27"/>
    </location>
</feature>
<keyword evidence="3" id="KW-1185">Reference proteome</keyword>
<evidence type="ECO:0000313" key="2">
    <source>
        <dbReference type="EMBL" id="GLB67204.1"/>
    </source>
</evidence>
<evidence type="ECO:0000313" key="3">
    <source>
        <dbReference type="Proteomes" id="UP001209654"/>
    </source>
</evidence>
<protein>
    <recommendedName>
        <fullName evidence="4">DUF1918 domain-containing protein</fullName>
    </recommendedName>
</protein>
<proteinExistence type="predicted"/>
<reference evidence="2 3" key="1">
    <citation type="journal article" date="2023" name="Int. J. Syst. Evol. Microbiol.">
        <title>Arthrobacter mangrovi sp. nov., an actinobacterium isolated from the rhizosphere of a mangrove.</title>
        <authorList>
            <person name="Hamada M."/>
            <person name="Saitou S."/>
            <person name="Enomoto N."/>
            <person name="Nanri K."/>
            <person name="Hidaka K."/>
            <person name="Miura T."/>
            <person name="Tamura T."/>
        </authorList>
    </citation>
    <scope>NUCLEOTIDE SEQUENCE [LARGE SCALE GENOMIC DNA]</scope>
    <source>
        <strain evidence="2 3">NBRC 112813</strain>
    </source>
</reference>
<name>A0ABQ5MTB5_9MICC</name>
<gene>
    <name evidence="2" type="ORF">AHIS1636_16430</name>
</gene>
<evidence type="ECO:0008006" key="4">
    <source>
        <dbReference type="Google" id="ProtNLM"/>
    </source>
</evidence>
<dbReference type="Proteomes" id="UP001209654">
    <property type="component" value="Unassembled WGS sequence"/>
</dbReference>
<comment type="caution">
    <text evidence="2">The sequence shown here is derived from an EMBL/GenBank/DDBJ whole genome shotgun (WGS) entry which is preliminary data.</text>
</comment>
<sequence length="82" mass="9541">MSKQSALVPDRQNVQERPGRLYPGDPVAIEHPRRVKETGVVDDVTEDGRTIWVYLDHGRGRRMYLEDDGYRFSLRNCPVPSW</sequence>
<dbReference type="EMBL" id="BRVS01000006">
    <property type="protein sequence ID" value="GLB67204.1"/>
    <property type="molecule type" value="Genomic_DNA"/>
</dbReference>
<evidence type="ECO:0000256" key="1">
    <source>
        <dbReference type="SAM" id="MobiDB-lite"/>
    </source>
</evidence>
<organism evidence="2 3">
    <name type="scientific">Arthrobacter mangrovi</name>
    <dbReference type="NCBI Taxonomy" id="2966350"/>
    <lineage>
        <taxon>Bacteria</taxon>
        <taxon>Bacillati</taxon>
        <taxon>Actinomycetota</taxon>
        <taxon>Actinomycetes</taxon>
        <taxon>Micrococcales</taxon>
        <taxon>Micrococcaceae</taxon>
        <taxon>Arthrobacter</taxon>
    </lineage>
</organism>
<accession>A0ABQ5MTB5</accession>